<accession>A0A2P7V2U2</accession>
<dbReference type="AlphaFoldDB" id="A0A2P7V2U2"/>
<dbReference type="OrthoDB" id="2629153at2"/>
<sequence length="153" mass="17579">MYRNLTKGIWILLSCILTTLLAGCLQTGEKVKENHQDPDIVLNQYFDALSKQDYDTMVKLYGGDYESLIGNNPSVAKDDYKKLLENYCTINGGNIVKIDTIIEKTKISDEEYVYVLSFKYLDDTSFENGKQIEYTVKKIDDYFKVMGLPPYIP</sequence>
<dbReference type="PROSITE" id="PS51257">
    <property type="entry name" value="PROKAR_LIPOPROTEIN"/>
    <property type="match status" value="1"/>
</dbReference>
<dbReference type="RefSeq" id="WP_106840193.1">
    <property type="nucleotide sequence ID" value="NZ_JBCNIW010000002.1"/>
</dbReference>
<proteinExistence type="predicted"/>
<protein>
    <submittedName>
        <fullName evidence="1">Uncharacterized protein</fullName>
    </submittedName>
</protein>
<name>A0A2P7V2U2_9BACL</name>
<gene>
    <name evidence="1" type="ORF">C7R93_18470</name>
</gene>
<keyword evidence="2" id="KW-1185">Reference proteome</keyword>
<organism evidence="1 2">
    <name type="scientific">Brevibacillus fortis</name>
    <dbReference type="NCBI Taxonomy" id="2126352"/>
    <lineage>
        <taxon>Bacteria</taxon>
        <taxon>Bacillati</taxon>
        <taxon>Bacillota</taxon>
        <taxon>Bacilli</taxon>
        <taxon>Bacillales</taxon>
        <taxon>Paenibacillaceae</taxon>
        <taxon>Brevibacillus</taxon>
    </lineage>
</organism>
<reference evidence="1 2" key="1">
    <citation type="submission" date="2018-03" db="EMBL/GenBank/DDBJ databases">
        <title>Brevisbacillus phylogenomics.</title>
        <authorList>
            <person name="Dunlap C."/>
        </authorList>
    </citation>
    <scope>NUCLEOTIDE SEQUENCE [LARGE SCALE GENOMIC DNA]</scope>
    <source>
        <strain evidence="1 2">NRRL NRS-1210</strain>
    </source>
</reference>
<evidence type="ECO:0000313" key="2">
    <source>
        <dbReference type="Proteomes" id="UP000240419"/>
    </source>
</evidence>
<dbReference type="Proteomes" id="UP000240419">
    <property type="component" value="Unassembled WGS sequence"/>
</dbReference>
<dbReference type="EMBL" id="PXZM01000029">
    <property type="protein sequence ID" value="PSJ93503.1"/>
    <property type="molecule type" value="Genomic_DNA"/>
</dbReference>
<comment type="caution">
    <text evidence="1">The sequence shown here is derived from an EMBL/GenBank/DDBJ whole genome shotgun (WGS) entry which is preliminary data.</text>
</comment>
<evidence type="ECO:0000313" key="1">
    <source>
        <dbReference type="EMBL" id="PSJ93503.1"/>
    </source>
</evidence>